<dbReference type="PANTHER" id="PTHR20905:SF1">
    <property type="entry name" value="AT07410P-RELATED"/>
    <property type="match status" value="1"/>
</dbReference>
<dbReference type="InterPro" id="IPR016181">
    <property type="entry name" value="Acyl_CoA_acyltransferase"/>
</dbReference>
<dbReference type="SUPFAM" id="SSF55729">
    <property type="entry name" value="Acyl-CoA N-acyltransferases (Nat)"/>
    <property type="match status" value="1"/>
</dbReference>
<protein>
    <submittedName>
        <fullName evidence="1">Uncharacterized protein LOC100175006</fullName>
    </submittedName>
</protein>
<dbReference type="Gene3D" id="3.40.630.30">
    <property type="match status" value="1"/>
</dbReference>
<proteinExistence type="evidence at transcript level"/>
<evidence type="ECO:0000313" key="1">
    <source>
        <dbReference type="EMBL" id="CAB3260213.1"/>
    </source>
</evidence>
<gene>
    <name evidence="1" type="primary">LOC100175006</name>
</gene>
<reference evidence="1" key="1">
    <citation type="submission" date="2020-04" db="EMBL/GenBank/DDBJ databases">
        <authorList>
            <person name="Neveu A P."/>
        </authorList>
    </citation>
    <scope>NUCLEOTIDE SEQUENCE</scope>
    <source>
        <tissue evidence="1">Whole embryo</tissue>
    </source>
</reference>
<sequence>MVVFTFCMYLMNTNQDMSTKSSRANVPSTKEWQMQMDLDYKIEILTANDAPQVRKLLHLYLENEHTAKCVKLTAAEKDCFVNTYVEKVLPQGFSLGIFDKKSKKMLAGSFNTDKESYLRPKDFELSGNSPGLDKLCRFDEFVEQGTNQLTNNIERALMLELLIVDPRFSRRGLSKYVYGRMEELAKSSGFTMLIGVVNSAYAKSVLCKRGFVVFKEVTYAEYIDPTTNEAIFRDIPKPHSGAALIYKRLSPSKL</sequence>
<dbReference type="GO" id="GO:0008080">
    <property type="term" value="F:N-acetyltransferase activity"/>
    <property type="evidence" value="ECO:0007669"/>
    <property type="project" value="TreeGrafter"/>
</dbReference>
<organism evidence="1">
    <name type="scientific">Phallusia mammillata</name>
    <dbReference type="NCBI Taxonomy" id="59560"/>
    <lineage>
        <taxon>Eukaryota</taxon>
        <taxon>Metazoa</taxon>
        <taxon>Chordata</taxon>
        <taxon>Tunicata</taxon>
        <taxon>Ascidiacea</taxon>
        <taxon>Phlebobranchia</taxon>
        <taxon>Ascidiidae</taxon>
        <taxon>Phallusia</taxon>
    </lineage>
</organism>
<dbReference type="EMBL" id="LR786335">
    <property type="protein sequence ID" value="CAB3260213.1"/>
    <property type="molecule type" value="mRNA"/>
</dbReference>
<accession>A0A6F9DFF9</accession>
<name>A0A6F9DFF9_9ASCI</name>
<dbReference type="PANTHER" id="PTHR20905">
    <property type="entry name" value="N-ACETYLTRANSFERASE-RELATED"/>
    <property type="match status" value="1"/>
</dbReference>
<dbReference type="AlphaFoldDB" id="A0A6F9DFF9"/>